<feature type="compositionally biased region" description="Basic and acidic residues" evidence="1">
    <location>
        <begin position="176"/>
        <end position="196"/>
    </location>
</feature>
<feature type="compositionally biased region" description="Basic and acidic residues" evidence="1">
    <location>
        <begin position="62"/>
        <end position="74"/>
    </location>
</feature>
<reference evidence="2" key="1">
    <citation type="journal article" date="2020" name="Stud. Mycol.">
        <title>101 Dothideomycetes genomes: a test case for predicting lifestyles and emergence of pathogens.</title>
        <authorList>
            <person name="Haridas S."/>
            <person name="Albert R."/>
            <person name="Binder M."/>
            <person name="Bloem J."/>
            <person name="Labutti K."/>
            <person name="Salamov A."/>
            <person name="Andreopoulos B."/>
            <person name="Baker S."/>
            <person name="Barry K."/>
            <person name="Bills G."/>
            <person name="Bluhm B."/>
            <person name="Cannon C."/>
            <person name="Castanera R."/>
            <person name="Culley D."/>
            <person name="Daum C."/>
            <person name="Ezra D."/>
            <person name="Gonzalez J."/>
            <person name="Henrissat B."/>
            <person name="Kuo A."/>
            <person name="Liang C."/>
            <person name="Lipzen A."/>
            <person name="Lutzoni F."/>
            <person name="Magnuson J."/>
            <person name="Mondo S."/>
            <person name="Nolan M."/>
            <person name="Ohm R."/>
            <person name="Pangilinan J."/>
            <person name="Park H.-J."/>
            <person name="Ramirez L."/>
            <person name="Alfaro M."/>
            <person name="Sun H."/>
            <person name="Tritt A."/>
            <person name="Yoshinaga Y."/>
            <person name="Zwiers L.-H."/>
            <person name="Turgeon B."/>
            <person name="Goodwin S."/>
            <person name="Spatafora J."/>
            <person name="Crous P."/>
            <person name="Grigoriev I."/>
        </authorList>
    </citation>
    <scope>NUCLEOTIDE SEQUENCE</scope>
    <source>
        <strain evidence="2">SCOH1-5</strain>
    </source>
</reference>
<dbReference type="AlphaFoldDB" id="A0A6A6F4C8"/>
<sequence>MPSLASTSSEKTSLTRPLHACDMVLSKWEIAQETGVMDSDPDDDSDALEGEELAEALARMRGGGEKKAADEEKIMAPSSLPEQLERRPMCPGPLERAMMTTGVFDDDTEGTSAEARAKLDELEVWKRAMLADGWTAPPGEVKVNWDNPLPSRPNWTDVREWRERKRAEAVPEIMETEGKDGTAGEKVRRVDSHNFDTVEGTLPEPKRRKIVLRISKKDKTAVPKFGVEPEPVRKAEAVKLDERPKIILKLHNPRAKAAKKHPHPLEEEAIGEPVLQQLCEKSDLPVPTSGGRSTRTAVMGRAKMNEKREAYLAKKRGG</sequence>
<evidence type="ECO:0000313" key="2">
    <source>
        <dbReference type="EMBL" id="KAF2207391.1"/>
    </source>
</evidence>
<organism evidence="2 3">
    <name type="scientific">Cercospora zeae-maydis SCOH1-5</name>
    <dbReference type="NCBI Taxonomy" id="717836"/>
    <lineage>
        <taxon>Eukaryota</taxon>
        <taxon>Fungi</taxon>
        <taxon>Dikarya</taxon>
        <taxon>Ascomycota</taxon>
        <taxon>Pezizomycotina</taxon>
        <taxon>Dothideomycetes</taxon>
        <taxon>Dothideomycetidae</taxon>
        <taxon>Mycosphaerellales</taxon>
        <taxon>Mycosphaerellaceae</taxon>
        <taxon>Cercospora</taxon>
    </lineage>
</organism>
<dbReference type="EMBL" id="ML992704">
    <property type="protein sequence ID" value="KAF2207391.1"/>
    <property type="molecule type" value="Genomic_DNA"/>
</dbReference>
<gene>
    <name evidence="2" type="ORF">CERZMDRAFT_88594</name>
</gene>
<name>A0A6A6F4C8_9PEZI</name>
<protein>
    <submittedName>
        <fullName evidence="2">Uncharacterized protein</fullName>
    </submittedName>
</protein>
<dbReference type="OrthoDB" id="3647462at2759"/>
<dbReference type="Proteomes" id="UP000799539">
    <property type="component" value="Unassembled WGS sequence"/>
</dbReference>
<feature type="region of interest" description="Disordered" evidence="1">
    <location>
        <begin position="59"/>
        <end position="95"/>
    </location>
</feature>
<keyword evidence="3" id="KW-1185">Reference proteome</keyword>
<evidence type="ECO:0000313" key="3">
    <source>
        <dbReference type="Proteomes" id="UP000799539"/>
    </source>
</evidence>
<proteinExistence type="predicted"/>
<feature type="region of interest" description="Disordered" evidence="1">
    <location>
        <begin position="169"/>
        <end position="202"/>
    </location>
</feature>
<accession>A0A6A6F4C8</accession>
<feature type="region of interest" description="Disordered" evidence="1">
    <location>
        <begin position="136"/>
        <end position="155"/>
    </location>
</feature>
<evidence type="ECO:0000256" key="1">
    <source>
        <dbReference type="SAM" id="MobiDB-lite"/>
    </source>
</evidence>